<feature type="transmembrane region" description="Helical" evidence="1">
    <location>
        <begin position="118"/>
        <end position="137"/>
    </location>
</feature>
<dbReference type="InterPro" id="IPR017195">
    <property type="entry name" value="ABC_thiamin-permease_prd"/>
</dbReference>
<evidence type="ECO:0000256" key="1">
    <source>
        <dbReference type="SAM" id="Phobius"/>
    </source>
</evidence>
<gene>
    <name evidence="2" type="ORF">BCAMP_03395</name>
</gene>
<feature type="transmembrane region" description="Helical" evidence="1">
    <location>
        <begin position="89"/>
        <end position="106"/>
    </location>
</feature>
<organism evidence="2 3">
    <name type="scientific">Brochothrix campestris FSL F6-1037</name>
    <dbReference type="NCBI Taxonomy" id="1265861"/>
    <lineage>
        <taxon>Bacteria</taxon>
        <taxon>Bacillati</taxon>
        <taxon>Bacillota</taxon>
        <taxon>Bacilli</taxon>
        <taxon>Bacillales</taxon>
        <taxon>Listeriaceae</taxon>
        <taxon>Brochothrix</taxon>
    </lineage>
</organism>
<dbReference type="Pfam" id="PF09819">
    <property type="entry name" value="ABC_cobalt"/>
    <property type="match status" value="1"/>
</dbReference>
<sequence>MKTQQLTLKDILVAIVIALVFGLLYKVGNVPYDLLKPFGLQLEQVIYGFWFMAGPFAMLVIRKPGVALIAEAAAALIETFFAGGLGMQSFVYGIGQGIACELIFIATRYNRFTMDTTIIAGLLACLASFLIDWPYGYLAVQPWALLLIFIFRVVGTILIAGCLSFYLAKTMEKTGVAQLVRPITKDDYDALD</sequence>
<name>W7CPM0_9LIST</name>
<accession>W7CPM0</accession>
<keyword evidence="3" id="KW-1185">Reference proteome</keyword>
<feature type="transmembrane region" description="Helical" evidence="1">
    <location>
        <begin position="7"/>
        <end position="25"/>
    </location>
</feature>
<protein>
    <submittedName>
        <fullName evidence="2">Membrane protein</fullName>
    </submittedName>
</protein>
<keyword evidence="1" id="KW-1133">Transmembrane helix</keyword>
<proteinExistence type="predicted"/>
<dbReference type="PATRIC" id="fig|1265861.3.peg.662"/>
<evidence type="ECO:0000313" key="2">
    <source>
        <dbReference type="EMBL" id="EUJ41594.1"/>
    </source>
</evidence>
<evidence type="ECO:0000313" key="3">
    <source>
        <dbReference type="Proteomes" id="UP000019243"/>
    </source>
</evidence>
<keyword evidence="1" id="KW-0812">Transmembrane</keyword>
<reference evidence="2 3" key="1">
    <citation type="submission" date="2012-12" db="EMBL/GenBank/DDBJ databases">
        <title>Novel taxa of Listeriaceae from agricultural environments in the United States.</title>
        <authorList>
            <person name="den Bakker H.C."/>
            <person name="Allred A."/>
            <person name="Warchocki S."/>
            <person name="Wright E.M."/>
            <person name="Burrell A."/>
            <person name="Nightingale K.K."/>
            <person name="Kephart D."/>
            <person name="Wiedmann M."/>
        </authorList>
    </citation>
    <scope>NUCLEOTIDE SEQUENCE [LARGE SCALE GENOMIC DNA]</scope>
    <source>
        <strain evidence="2 3">FSL F6-1037</strain>
    </source>
</reference>
<dbReference type="AlphaFoldDB" id="W7CPM0"/>
<dbReference type="STRING" id="1265861.BCAMP_03395"/>
<dbReference type="PIRSF" id="PIRSF037394">
    <property type="entry name" value="ABC_thiamine-permease_YkoE_prd"/>
    <property type="match status" value="1"/>
</dbReference>
<feature type="transmembrane region" description="Helical" evidence="1">
    <location>
        <begin position="143"/>
        <end position="168"/>
    </location>
</feature>
<dbReference type="OrthoDB" id="8017424at2"/>
<keyword evidence="1" id="KW-0472">Membrane</keyword>
<feature type="transmembrane region" description="Helical" evidence="1">
    <location>
        <begin position="45"/>
        <end position="61"/>
    </location>
</feature>
<feature type="transmembrane region" description="Helical" evidence="1">
    <location>
        <begin position="66"/>
        <end position="83"/>
    </location>
</feature>
<dbReference type="RefSeq" id="WP_035313566.1">
    <property type="nucleotide sequence ID" value="NZ_AODH01000011.1"/>
</dbReference>
<dbReference type="Proteomes" id="UP000019243">
    <property type="component" value="Unassembled WGS sequence"/>
</dbReference>
<comment type="caution">
    <text evidence="2">The sequence shown here is derived from an EMBL/GenBank/DDBJ whole genome shotgun (WGS) entry which is preliminary data.</text>
</comment>
<dbReference type="EMBL" id="AODH01000011">
    <property type="protein sequence ID" value="EUJ41594.1"/>
    <property type="molecule type" value="Genomic_DNA"/>
</dbReference>